<dbReference type="Proteomes" id="UP000515908">
    <property type="component" value="Chromosome 10"/>
</dbReference>
<keyword evidence="3" id="KW-0677">Repeat</keyword>
<evidence type="ECO:0000256" key="7">
    <source>
        <dbReference type="SAM" id="MobiDB-lite"/>
    </source>
</evidence>
<proteinExistence type="inferred from homology"/>
<evidence type="ECO:0000313" key="9">
    <source>
        <dbReference type="EMBL" id="CAD2218287.1"/>
    </source>
</evidence>
<dbReference type="PROSITE" id="PS50920">
    <property type="entry name" value="SOLCAR"/>
    <property type="match status" value="1"/>
</dbReference>
<name>S9U1R0_9TRYP</name>
<comment type="subcellular location">
    <subcellularLocation>
        <location evidence="1">Membrane</location>
        <topology evidence="1">Multi-pass membrane protein</topology>
    </subcellularLocation>
</comment>
<dbReference type="Gene3D" id="1.50.40.10">
    <property type="entry name" value="Mitochondrial carrier domain"/>
    <property type="match status" value="1"/>
</dbReference>
<accession>S9U1R0</accession>
<dbReference type="OrthoDB" id="276754at2759"/>
<dbReference type="VEuPathDB" id="TriTrypDB:ADEAN_000577500"/>
<protein>
    <submittedName>
        <fullName evidence="9">Mitochondrial carrier protein, putative</fullName>
    </submittedName>
</protein>
<dbReference type="EMBL" id="LR877154">
    <property type="protein sequence ID" value="CAD2218287.1"/>
    <property type="molecule type" value="Genomic_DNA"/>
</dbReference>
<evidence type="ECO:0000256" key="3">
    <source>
        <dbReference type="ARBA" id="ARBA00022737"/>
    </source>
</evidence>
<dbReference type="InterPro" id="IPR018108">
    <property type="entry name" value="MCP_transmembrane"/>
</dbReference>
<dbReference type="Pfam" id="PF00153">
    <property type="entry name" value="Mito_carr"/>
    <property type="match status" value="1"/>
</dbReference>
<evidence type="ECO:0000256" key="1">
    <source>
        <dbReference type="ARBA" id="ARBA00004141"/>
    </source>
</evidence>
<dbReference type="GO" id="GO:0016020">
    <property type="term" value="C:membrane"/>
    <property type="evidence" value="ECO:0007669"/>
    <property type="project" value="UniProtKB-SubCell"/>
</dbReference>
<dbReference type="PANTHER" id="PTHR24089">
    <property type="entry name" value="SOLUTE CARRIER FAMILY 25"/>
    <property type="match status" value="1"/>
</dbReference>
<feature type="compositionally biased region" description="Polar residues" evidence="7">
    <location>
        <begin position="1"/>
        <end position="13"/>
    </location>
</feature>
<gene>
    <name evidence="9" type="ORF">ADEAN_000577500</name>
</gene>
<evidence type="ECO:0000256" key="6">
    <source>
        <dbReference type="RuleBase" id="RU000488"/>
    </source>
</evidence>
<evidence type="ECO:0000256" key="4">
    <source>
        <dbReference type="ARBA" id="ARBA00023136"/>
    </source>
</evidence>
<dbReference type="InterPro" id="IPR023395">
    <property type="entry name" value="MCP_dom_sf"/>
</dbReference>
<sequence>MHHSSFRTVTPYSNPLERRSGYTESRLTTGEHLSVIGAVSLFCTAAARPITKLDQFYFLSDIPGESNRIYLADKRAHLFKTLFETRWFSGTRFIPTVLDNAFLLAVYASLHASLPGGEVGKGFLAGGLTGLTMSVVHHPFDVLRATADARQGPRLFTGPWDVLKTALKERPAVLLGLYKGFAMNGMSTSLRYSTQFGVYNALRYDGVYRHPLVLFAYCHMGAFLGMLIQYPFLAIKQQLRIVNSLNGGKYPHNYRSYISQVKRQHGVTKLFEGFFTGKPVLNAVPPALLMTLYDIGVRRYTEYLHPELRTVATPEQSLMHIKSPSYPVTDSSYEFTPRR</sequence>
<evidence type="ECO:0000256" key="5">
    <source>
        <dbReference type="PROSITE-ProRule" id="PRU00282"/>
    </source>
</evidence>
<keyword evidence="10" id="KW-1185">Reference proteome</keyword>
<organism evidence="9 10">
    <name type="scientific">Angomonas deanei</name>
    <dbReference type="NCBI Taxonomy" id="59799"/>
    <lineage>
        <taxon>Eukaryota</taxon>
        <taxon>Discoba</taxon>
        <taxon>Euglenozoa</taxon>
        <taxon>Kinetoplastea</taxon>
        <taxon>Metakinetoplastina</taxon>
        <taxon>Trypanosomatida</taxon>
        <taxon>Trypanosomatidae</taxon>
        <taxon>Strigomonadinae</taxon>
        <taxon>Angomonas</taxon>
    </lineage>
</organism>
<keyword evidence="8" id="KW-1133">Transmembrane helix</keyword>
<feature type="region of interest" description="Disordered" evidence="7">
    <location>
        <begin position="1"/>
        <end position="21"/>
    </location>
</feature>
<evidence type="ECO:0000256" key="8">
    <source>
        <dbReference type="SAM" id="Phobius"/>
    </source>
</evidence>
<evidence type="ECO:0000313" key="10">
    <source>
        <dbReference type="Proteomes" id="UP000515908"/>
    </source>
</evidence>
<feature type="transmembrane region" description="Helical" evidence="8">
    <location>
        <begin position="212"/>
        <end position="233"/>
    </location>
</feature>
<reference evidence="9 10" key="1">
    <citation type="submission" date="2020-08" db="EMBL/GenBank/DDBJ databases">
        <authorList>
            <person name="Newling K."/>
            <person name="Davey J."/>
            <person name="Forrester S."/>
        </authorList>
    </citation>
    <scope>NUCLEOTIDE SEQUENCE [LARGE SCALE GENOMIC DNA]</scope>
    <source>
        <strain evidence="10">Crithidia deanei Carvalho (ATCC PRA-265)</strain>
    </source>
</reference>
<keyword evidence="6" id="KW-0813">Transport</keyword>
<keyword evidence="2 5" id="KW-0812">Transmembrane</keyword>
<dbReference type="AlphaFoldDB" id="S9U1R0"/>
<comment type="similarity">
    <text evidence="6">Belongs to the mitochondrial carrier (TC 2.A.29) family.</text>
</comment>
<evidence type="ECO:0000256" key="2">
    <source>
        <dbReference type="ARBA" id="ARBA00022692"/>
    </source>
</evidence>
<dbReference type="SUPFAM" id="SSF103506">
    <property type="entry name" value="Mitochondrial carrier"/>
    <property type="match status" value="1"/>
</dbReference>
<keyword evidence="4 5" id="KW-0472">Membrane</keyword>
<feature type="repeat" description="Solcar" evidence="5">
    <location>
        <begin position="117"/>
        <end position="205"/>
    </location>
</feature>